<dbReference type="InterPro" id="IPR053151">
    <property type="entry name" value="RNase_H-like"/>
</dbReference>
<gene>
    <name evidence="3" type="ORF">SO802_032785</name>
</gene>
<dbReference type="GO" id="GO:0004523">
    <property type="term" value="F:RNA-DNA hybrid ribonuclease activity"/>
    <property type="evidence" value="ECO:0007669"/>
    <property type="project" value="InterPro"/>
</dbReference>
<dbReference type="Pfam" id="PF13966">
    <property type="entry name" value="zf-RVT"/>
    <property type="match status" value="1"/>
</dbReference>
<dbReference type="InterPro" id="IPR026960">
    <property type="entry name" value="RVT-Znf"/>
</dbReference>
<dbReference type="InterPro" id="IPR012337">
    <property type="entry name" value="RNaseH-like_sf"/>
</dbReference>
<dbReference type="InterPro" id="IPR044730">
    <property type="entry name" value="RNase_H-like_dom_plant"/>
</dbReference>
<accession>A0AAW2BEG8</accession>
<dbReference type="InterPro" id="IPR036397">
    <property type="entry name" value="RNaseH_sf"/>
</dbReference>
<proteinExistence type="predicted"/>
<dbReference type="Proteomes" id="UP001459277">
    <property type="component" value="Unassembled WGS sequence"/>
</dbReference>
<dbReference type="SUPFAM" id="SSF53098">
    <property type="entry name" value="Ribonuclease H-like"/>
    <property type="match status" value="1"/>
</dbReference>
<feature type="domain" description="RNase H type-1" evidence="1">
    <location>
        <begin position="271"/>
        <end position="391"/>
    </location>
</feature>
<dbReference type="Pfam" id="PF13456">
    <property type="entry name" value="RVT_3"/>
    <property type="match status" value="1"/>
</dbReference>
<evidence type="ECO:0000259" key="2">
    <source>
        <dbReference type="Pfam" id="PF13966"/>
    </source>
</evidence>
<dbReference type="CDD" id="cd06222">
    <property type="entry name" value="RNase_H_like"/>
    <property type="match status" value="1"/>
</dbReference>
<evidence type="ECO:0000313" key="4">
    <source>
        <dbReference type="Proteomes" id="UP001459277"/>
    </source>
</evidence>
<dbReference type="PANTHER" id="PTHR47723">
    <property type="entry name" value="OS05G0353850 PROTEIN"/>
    <property type="match status" value="1"/>
</dbReference>
<sequence>MHLVGWNKVTNPISLGGLRILDMKARNAALLGKLCWLIASSSKMSWAQMLNCKYLTPHRLRGNFRNQAASRIWIACKEGRTIFNKGLRWSIANGESVSAWTDFSLPSGPLRQQIEGIPSAANPSHEDKLIWAFSKDGSFSLNSAYLLAKGFNLWNLGTSLHQWVWKVHISPRIKFFIWLCAHRSVPTKEVLGSRGLNLDPTCELCSEGSESIIHTLRDCRVAQAVAKGTSSICLKKEVEYFAIVPNEPNKPSRVQVQVKWNKPSTGWVKLNTDGTMYGNPSKVGGGGVLRSCSGDWIGGFARKMGSTSSTVAELWALKDELAMAMQMGIENICIEMDAEFIVQLVSRPSMANLMLEPLLSDCRNLIQTFPNSLVVHVFREANGCANRLARMGAELDEHLTRPTSFATTIDDANTGGQ</sequence>
<keyword evidence="4" id="KW-1185">Reference proteome</keyword>
<dbReference type="GO" id="GO:0003676">
    <property type="term" value="F:nucleic acid binding"/>
    <property type="evidence" value="ECO:0007669"/>
    <property type="project" value="InterPro"/>
</dbReference>
<dbReference type="Gene3D" id="3.30.420.10">
    <property type="entry name" value="Ribonuclease H-like superfamily/Ribonuclease H"/>
    <property type="match status" value="1"/>
</dbReference>
<evidence type="ECO:0000259" key="1">
    <source>
        <dbReference type="Pfam" id="PF13456"/>
    </source>
</evidence>
<dbReference type="InterPro" id="IPR002156">
    <property type="entry name" value="RNaseH_domain"/>
</dbReference>
<name>A0AAW2BEG8_9ROSI</name>
<dbReference type="PANTHER" id="PTHR47723:SF19">
    <property type="entry name" value="POLYNUCLEOTIDYL TRANSFERASE, RIBONUCLEASE H-LIKE SUPERFAMILY PROTEIN"/>
    <property type="match status" value="1"/>
</dbReference>
<feature type="domain" description="Reverse transcriptase zinc-binding" evidence="2">
    <location>
        <begin position="139"/>
        <end position="224"/>
    </location>
</feature>
<reference evidence="3 4" key="1">
    <citation type="submission" date="2024-01" db="EMBL/GenBank/DDBJ databases">
        <title>A telomere-to-telomere, gap-free genome of sweet tea (Lithocarpus litseifolius).</title>
        <authorList>
            <person name="Zhou J."/>
        </authorList>
    </citation>
    <scope>NUCLEOTIDE SEQUENCE [LARGE SCALE GENOMIC DNA]</scope>
    <source>
        <strain evidence="3">Zhou-2022a</strain>
        <tissue evidence="3">Leaf</tissue>
    </source>
</reference>
<protein>
    <recommendedName>
        <fullName evidence="5">RNase H type-1 domain-containing protein</fullName>
    </recommendedName>
</protein>
<organism evidence="3 4">
    <name type="scientific">Lithocarpus litseifolius</name>
    <dbReference type="NCBI Taxonomy" id="425828"/>
    <lineage>
        <taxon>Eukaryota</taxon>
        <taxon>Viridiplantae</taxon>
        <taxon>Streptophyta</taxon>
        <taxon>Embryophyta</taxon>
        <taxon>Tracheophyta</taxon>
        <taxon>Spermatophyta</taxon>
        <taxon>Magnoliopsida</taxon>
        <taxon>eudicotyledons</taxon>
        <taxon>Gunneridae</taxon>
        <taxon>Pentapetalae</taxon>
        <taxon>rosids</taxon>
        <taxon>fabids</taxon>
        <taxon>Fagales</taxon>
        <taxon>Fagaceae</taxon>
        <taxon>Lithocarpus</taxon>
    </lineage>
</organism>
<dbReference type="AlphaFoldDB" id="A0AAW2BEG8"/>
<dbReference type="EMBL" id="JAZDWU010000012">
    <property type="protein sequence ID" value="KAK9983260.1"/>
    <property type="molecule type" value="Genomic_DNA"/>
</dbReference>
<evidence type="ECO:0000313" key="3">
    <source>
        <dbReference type="EMBL" id="KAK9983260.1"/>
    </source>
</evidence>
<evidence type="ECO:0008006" key="5">
    <source>
        <dbReference type="Google" id="ProtNLM"/>
    </source>
</evidence>
<comment type="caution">
    <text evidence="3">The sequence shown here is derived from an EMBL/GenBank/DDBJ whole genome shotgun (WGS) entry which is preliminary data.</text>
</comment>